<keyword evidence="1" id="KW-1133">Transmembrane helix</keyword>
<protein>
    <submittedName>
        <fullName evidence="3">Transcriptional regulator, LytTR family</fullName>
    </submittedName>
</protein>
<reference evidence="3 4" key="1">
    <citation type="submission" date="2016-10" db="EMBL/GenBank/DDBJ databases">
        <authorList>
            <person name="de Groot N.N."/>
        </authorList>
    </citation>
    <scope>NUCLEOTIDE SEQUENCE [LARGE SCALE GENOMIC DNA]</scope>
    <source>
        <strain evidence="3 4">CGMCC 1.6114</strain>
    </source>
</reference>
<gene>
    <name evidence="3" type="ORF">SAMN04487906_2142</name>
</gene>
<evidence type="ECO:0000313" key="3">
    <source>
        <dbReference type="EMBL" id="SFS92628.1"/>
    </source>
</evidence>
<organism evidence="3 4">
    <name type="scientific">Zhouia amylolytica</name>
    <dbReference type="NCBI Taxonomy" id="376730"/>
    <lineage>
        <taxon>Bacteria</taxon>
        <taxon>Pseudomonadati</taxon>
        <taxon>Bacteroidota</taxon>
        <taxon>Flavobacteriia</taxon>
        <taxon>Flavobacteriales</taxon>
        <taxon>Flavobacteriaceae</taxon>
        <taxon>Zhouia</taxon>
    </lineage>
</organism>
<dbReference type="OrthoDB" id="1118393at2"/>
<keyword evidence="1" id="KW-0472">Membrane</keyword>
<dbReference type="SMART" id="SM00850">
    <property type="entry name" value="LytTR"/>
    <property type="match status" value="1"/>
</dbReference>
<dbReference type="Pfam" id="PF04397">
    <property type="entry name" value="LytTR"/>
    <property type="match status" value="1"/>
</dbReference>
<feature type="transmembrane region" description="Helical" evidence="1">
    <location>
        <begin position="103"/>
        <end position="125"/>
    </location>
</feature>
<evidence type="ECO:0000256" key="1">
    <source>
        <dbReference type="SAM" id="Phobius"/>
    </source>
</evidence>
<dbReference type="AlphaFoldDB" id="A0A1I6TU36"/>
<dbReference type="Gene3D" id="2.40.50.1020">
    <property type="entry name" value="LytTr DNA-binding domain"/>
    <property type="match status" value="1"/>
</dbReference>
<feature type="transmembrane region" description="Helical" evidence="1">
    <location>
        <begin position="31"/>
        <end position="51"/>
    </location>
</feature>
<dbReference type="GO" id="GO:0003677">
    <property type="term" value="F:DNA binding"/>
    <property type="evidence" value="ECO:0007669"/>
    <property type="project" value="InterPro"/>
</dbReference>
<dbReference type="Proteomes" id="UP000183209">
    <property type="component" value="Unassembled WGS sequence"/>
</dbReference>
<proteinExistence type="predicted"/>
<dbReference type="RefSeq" id="WP_139226704.1">
    <property type="nucleotide sequence ID" value="NZ_FPAG01000006.1"/>
</dbReference>
<name>A0A1I6TU36_9FLAO</name>
<dbReference type="PROSITE" id="PS50930">
    <property type="entry name" value="HTH_LYTTR"/>
    <property type="match status" value="1"/>
</dbReference>
<feature type="transmembrane region" description="Helical" evidence="1">
    <location>
        <begin position="137"/>
        <end position="160"/>
    </location>
</feature>
<sequence length="307" mass="35424">MILKLDLVLQQYIIPIINKPYPYLFYFKRNLGVAIAIGLLISMINWFALDIDQVNSQFILSKIQVCTLAGLSSFCSILFITELVPRLFFNPITREHWTVGKEFLLIVSLLFFIAVCNNIMAYIIEKEHHNTNLLLKFINASFYVVAVGSLPTFLIVWFNYTLILKQNLKEVSLFNEELQRRIDFTKNSEGDVVRIQTNNKTELIELDTDKFLFAKADGNYIDLYSKSTNGVACKPYRIGIQTLENALDKFPFIICTHRSYVVNIKNIKATAGNARNYRIIFNGVKEEVPVSRNKFQVFKEAFLSEKV</sequence>
<feature type="domain" description="HTH LytTR-type" evidence="2">
    <location>
        <begin position="256"/>
        <end position="304"/>
    </location>
</feature>
<feature type="transmembrane region" description="Helical" evidence="1">
    <location>
        <begin position="63"/>
        <end position="83"/>
    </location>
</feature>
<dbReference type="EMBL" id="FPAG01000006">
    <property type="protein sequence ID" value="SFS92628.1"/>
    <property type="molecule type" value="Genomic_DNA"/>
</dbReference>
<keyword evidence="1" id="KW-0812">Transmembrane</keyword>
<accession>A0A1I6TU36</accession>
<evidence type="ECO:0000259" key="2">
    <source>
        <dbReference type="PROSITE" id="PS50930"/>
    </source>
</evidence>
<dbReference type="InterPro" id="IPR007492">
    <property type="entry name" value="LytTR_DNA-bd_dom"/>
</dbReference>
<evidence type="ECO:0000313" key="4">
    <source>
        <dbReference type="Proteomes" id="UP000183209"/>
    </source>
</evidence>